<accession>A0AAN5I6N9</accession>
<reference evidence="2" key="1">
    <citation type="submission" date="2022-10" db="EMBL/GenBank/DDBJ databases">
        <title>Genome assembly of Pristionchus species.</title>
        <authorList>
            <person name="Yoshida K."/>
            <person name="Sommer R.J."/>
        </authorList>
    </citation>
    <scope>NUCLEOTIDE SEQUENCE [LARGE SCALE GENOMIC DNA]</scope>
    <source>
        <strain evidence="2">RS5460</strain>
    </source>
</reference>
<name>A0AAN5I6N9_9BILA</name>
<feature type="non-terminal residue" evidence="1">
    <location>
        <position position="1"/>
    </location>
</feature>
<dbReference type="AlphaFoldDB" id="A0AAN5I6N9"/>
<protein>
    <submittedName>
        <fullName evidence="1">Uncharacterized protein</fullName>
    </submittedName>
</protein>
<comment type="caution">
    <text evidence="1">The sequence shown here is derived from an EMBL/GenBank/DDBJ whole genome shotgun (WGS) entry which is preliminary data.</text>
</comment>
<dbReference type="Proteomes" id="UP001328107">
    <property type="component" value="Unassembled WGS sequence"/>
</dbReference>
<sequence>KISVTNLIIKRTRGRDEEGDIAYLIRRTVEDLPEELHLHLQQLHPKELARVVLLDWVDRIIAERSDNKEDSSSHATLCTLLGLYPIASTYPEKLRRVVKESMKKQMEGMKRLGEMNKMLMNISSEIGKENEAMMHKMKLRMALYKYMDEWKTAAFMAHMLPAPPSVKPDPSLEYPEWAALIKSLDMTKEMRQFISDPSQVHDEIAAILYRNEYTVKGMKKHEKHPVSSMDANGDEERMGDHNSMLAEQSLWMWLRRVTLKAKEEGNKQEESRGNEYAPSTIAALLFMEVASNSFSP</sequence>
<evidence type="ECO:0000313" key="2">
    <source>
        <dbReference type="Proteomes" id="UP001328107"/>
    </source>
</evidence>
<dbReference type="EMBL" id="BTRK01000005">
    <property type="protein sequence ID" value="GMR54388.1"/>
    <property type="molecule type" value="Genomic_DNA"/>
</dbReference>
<evidence type="ECO:0000313" key="1">
    <source>
        <dbReference type="EMBL" id="GMR54388.1"/>
    </source>
</evidence>
<keyword evidence="2" id="KW-1185">Reference proteome</keyword>
<proteinExistence type="predicted"/>
<feature type="non-terminal residue" evidence="1">
    <location>
        <position position="296"/>
    </location>
</feature>
<gene>
    <name evidence="1" type="ORF">PMAYCL1PPCAC_24583</name>
</gene>
<organism evidence="1 2">
    <name type="scientific">Pristionchus mayeri</name>
    <dbReference type="NCBI Taxonomy" id="1317129"/>
    <lineage>
        <taxon>Eukaryota</taxon>
        <taxon>Metazoa</taxon>
        <taxon>Ecdysozoa</taxon>
        <taxon>Nematoda</taxon>
        <taxon>Chromadorea</taxon>
        <taxon>Rhabditida</taxon>
        <taxon>Rhabditina</taxon>
        <taxon>Diplogasteromorpha</taxon>
        <taxon>Diplogasteroidea</taxon>
        <taxon>Neodiplogasteridae</taxon>
        <taxon>Pristionchus</taxon>
    </lineage>
</organism>